<proteinExistence type="predicted"/>
<evidence type="ECO:0000313" key="3">
    <source>
        <dbReference type="Proteomes" id="UP001595557"/>
    </source>
</evidence>
<gene>
    <name evidence="2" type="ORF">ACFOD7_12015</name>
</gene>
<evidence type="ECO:0000256" key="1">
    <source>
        <dbReference type="SAM" id="MobiDB-lite"/>
    </source>
</evidence>
<dbReference type="EMBL" id="JBHRTE010000048">
    <property type="protein sequence ID" value="MFC3168773.1"/>
    <property type="molecule type" value="Genomic_DNA"/>
</dbReference>
<keyword evidence="3" id="KW-1185">Reference proteome</keyword>
<reference evidence="3" key="1">
    <citation type="journal article" date="2019" name="Int. J. Syst. Evol. Microbiol.">
        <title>The Global Catalogue of Microorganisms (GCM) 10K type strain sequencing project: providing services to taxonomists for standard genome sequencing and annotation.</title>
        <authorList>
            <consortium name="The Broad Institute Genomics Platform"/>
            <consortium name="The Broad Institute Genome Sequencing Center for Infectious Disease"/>
            <person name="Wu L."/>
            <person name="Ma J."/>
        </authorList>
    </citation>
    <scope>NUCLEOTIDE SEQUENCE [LARGE SCALE GENOMIC DNA]</scope>
    <source>
        <strain evidence="3">KCTC 52239</strain>
    </source>
</reference>
<feature type="compositionally biased region" description="Basic and acidic residues" evidence="1">
    <location>
        <begin position="1"/>
        <end position="29"/>
    </location>
</feature>
<accession>A0ABV7IGY9</accession>
<name>A0ABV7IGY9_9RHOB</name>
<protein>
    <submittedName>
        <fullName evidence="2">Uncharacterized protein</fullName>
    </submittedName>
</protein>
<evidence type="ECO:0000313" key="2">
    <source>
        <dbReference type="EMBL" id="MFC3168773.1"/>
    </source>
</evidence>
<feature type="region of interest" description="Disordered" evidence="1">
    <location>
        <begin position="1"/>
        <end position="51"/>
    </location>
</feature>
<dbReference type="RefSeq" id="WP_207467468.1">
    <property type="nucleotide sequence ID" value="NZ_JAFNAW010000015.1"/>
</dbReference>
<sequence>MPEKDKDQGYEPDRRNGQGEHEGKAHSPSEFDVMNPAKTKDKPNDDVQEQL</sequence>
<dbReference type="Proteomes" id="UP001595557">
    <property type="component" value="Unassembled WGS sequence"/>
</dbReference>
<organism evidence="2 3">
    <name type="scientific">Paracoccus fontiphilus</name>
    <dbReference type="NCBI Taxonomy" id="1815556"/>
    <lineage>
        <taxon>Bacteria</taxon>
        <taxon>Pseudomonadati</taxon>
        <taxon>Pseudomonadota</taxon>
        <taxon>Alphaproteobacteria</taxon>
        <taxon>Rhodobacterales</taxon>
        <taxon>Paracoccaceae</taxon>
        <taxon>Paracoccus</taxon>
    </lineage>
</organism>
<comment type="caution">
    <text evidence="2">The sequence shown here is derived from an EMBL/GenBank/DDBJ whole genome shotgun (WGS) entry which is preliminary data.</text>
</comment>